<evidence type="ECO:0000313" key="1">
    <source>
        <dbReference type="EMBL" id="AJD45858.1"/>
    </source>
</evidence>
<dbReference type="RefSeq" id="WP_040115970.1">
    <property type="nucleotide sequence ID" value="NZ_CP006880.1"/>
</dbReference>
<geneLocation type="plasmid" evidence="1 2">
    <name>pRgalR602c</name>
</geneLocation>
<keyword evidence="2" id="KW-1185">Reference proteome</keyword>
<dbReference type="EMBL" id="CP006880">
    <property type="protein sequence ID" value="AJD45858.1"/>
    <property type="molecule type" value="Genomic_DNA"/>
</dbReference>
<keyword evidence="1" id="KW-0614">Plasmid</keyword>
<accession>A0A0B4XGV3</accession>
<dbReference type="KEGG" id="rga:RGR602_PC01834"/>
<evidence type="ECO:0000313" key="2">
    <source>
        <dbReference type="Proteomes" id="UP000031368"/>
    </source>
</evidence>
<dbReference type="HOGENOM" id="CLU_157965_0_0_5"/>
<organism evidence="1 2">
    <name type="scientific">Rhizobium gallicum bv. gallicum R602sp</name>
    <dbReference type="NCBI Taxonomy" id="1041138"/>
    <lineage>
        <taxon>Bacteria</taxon>
        <taxon>Pseudomonadati</taxon>
        <taxon>Pseudomonadota</taxon>
        <taxon>Alphaproteobacteria</taxon>
        <taxon>Hyphomicrobiales</taxon>
        <taxon>Rhizobiaceae</taxon>
        <taxon>Rhizobium/Agrobacterium group</taxon>
        <taxon>Rhizobium</taxon>
    </lineage>
</organism>
<reference evidence="1 2" key="1">
    <citation type="submission" date="2013-11" db="EMBL/GenBank/DDBJ databases">
        <title>Complete genome sequence of Rhizobium gallicum bv. gallicum R602.</title>
        <authorList>
            <person name="Bustos P."/>
            <person name="Santamaria R.I."/>
            <person name="Lozano L."/>
            <person name="Acosta J.L."/>
            <person name="Ormeno-Orrillo E."/>
            <person name="Rogel M.A."/>
            <person name="Romero D."/>
            <person name="Cevallos M.A."/>
            <person name="Martinez-Romero E."/>
            <person name="Gonzalez V."/>
        </authorList>
    </citation>
    <scope>NUCLEOTIDE SEQUENCE [LARGE SCALE GENOMIC DNA]</scope>
    <source>
        <strain evidence="1 2">R602</strain>
        <plasmid evidence="1 2">pRgalR602c</plasmid>
    </source>
</reference>
<protein>
    <submittedName>
        <fullName evidence="1">Uncharacterized protein</fullName>
    </submittedName>
</protein>
<dbReference type="Proteomes" id="UP000031368">
    <property type="component" value="Plasmid pRgalR602c"/>
</dbReference>
<sequence length="100" mass="11202">MSSEFSTKYLTSKDLGMLQQVLSDAGYTDDILIEPPRPFNAAAKLMIRLFQQGMTDPTNLANELDRQFGKSRKMETAFAGSPLHRFAIQGLPTKLRSIVH</sequence>
<proteinExistence type="predicted"/>
<dbReference type="AlphaFoldDB" id="A0A0B4XGV3"/>
<gene>
    <name evidence="1" type="ORF">RGR602_PC01834</name>
</gene>
<name>A0A0B4XGV3_9HYPH</name>